<evidence type="ECO:0000259" key="3">
    <source>
        <dbReference type="Pfam" id="PF04321"/>
    </source>
</evidence>
<accession>A0A2M9CH18</accession>
<protein>
    <recommendedName>
        <fullName evidence="2">dTDP-4-dehydrorhamnose reductase</fullName>
        <ecNumber evidence="2">1.1.1.133</ecNumber>
    </recommendedName>
</protein>
<gene>
    <name evidence="4" type="ORF">CLV46_0755</name>
</gene>
<dbReference type="PANTHER" id="PTHR10491:SF4">
    <property type="entry name" value="METHIONINE ADENOSYLTRANSFERASE 2 SUBUNIT BETA"/>
    <property type="match status" value="1"/>
</dbReference>
<evidence type="ECO:0000256" key="2">
    <source>
        <dbReference type="RuleBase" id="RU364082"/>
    </source>
</evidence>
<dbReference type="SUPFAM" id="SSF51735">
    <property type="entry name" value="NAD(P)-binding Rossmann-fold domains"/>
    <property type="match status" value="1"/>
</dbReference>
<evidence type="ECO:0000313" key="5">
    <source>
        <dbReference type="Proteomes" id="UP000228758"/>
    </source>
</evidence>
<dbReference type="Pfam" id="PF04321">
    <property type="entry name" value="RmlD_sub_bind"/>
    <property type="match status" value="1"/>
</dbReference>
<dbReference type="InterPro" id="IPR005913">
    <property type="entry name" value="dTDP_dehydrorham_reduct"/>
</dbReference>
<sequence>MRYLVVGAGGMLGTDLQQVLAGREVVALTRSELDVTDASATAEAVREADVVFNAAAYTKVDDAESNEEAAYAVNATGAANLASAAAAAGARLVQVSTDYVFDGGANEPYAEDEPLNPVSAYGRTKAEGERAVLAAHPTGGYIVRTAWLYGQHGPNFAATMLRLAADRDTVSVVTDQVGQPTWTLDLAKQLVALVDSDAPAGVYHGTNSGRASWFDFAREVFRLAGLDPDRVRPTDSTAFVRPAPRPAFSVLGHDAWSRVGLSPMRPWQDALADAFGTGALGAR</sequence>
<organism evidence="4 5">
    <name type="scientific">Diaminobutyricimonas aerilata</name>
    <dbReference type="NCBI Taxonomy" id="1162967"/>
    <lineage>
        <taxon>Bacteria</taxon>
        <taxon>Bacillati</taxon>
        <taxon>Actinomycetota</taxon>
        <taxon>Actinomycetes</taxon>
        <taxon>Micrococcales</taxon>
        <taxon>Microbacteriaceae</taxon>
        <taxon>Diaminobutyricimonas</taxon>
    </lineage>
</organism>
<dbReference type="InterPro" id="IPR036291">
    <property type="entry name" value="NAD(P)-bd_dom_sf"/>
</dbReference>
<dbReference type="EMBL" id="PGFF01000001">
    <property type="protein sequence ID" value="PJJ71213.1"/>
    <property type="molecule type" value="Genomic_DNA"/>
</dbReference>
<dbReference type="Gene3D" id="3.90.25.10">
    <property type="entry name" value="UDP-galactose 4-epimerase, domain 1"/>
    <property type="match status" value="1"/>
</dbReference>
<comment type="pathway">
    <text evidence="2">Carbohydrate biosynthesis; dTDP-L-rhamnose biosynthesis.</text>
</comment>
<dbReference type="NCBIfam" id="TIGR01214">
    <property type="entry name" value="rmlD"/>
    <property type="match status" value="1"/>
</dbReference>
<dbReference type="GO" id="GO:0008831">
    <property type="term" value="F:dTDP-4-dehydrorhamnose reductase activity"/>
    <property type="evidence" value="ECO:0007669"/>
    <property type="project" value="UniProtKB-EC"/>
</dbReference>
<keyword evidence="2" id="KW-0560">Oxidoreductase</keyword>
<comment type="function">
    <text evidence="2">Catalyzes the reduction of dTDP-6-deoxy-L-lyxo-4-hexulose to yield dTDP-L-rhamnose.</text>
</comment>
<dbReference type="Gene3D" id="3.40.50.720">
    <property type="entry name" value="NAD(P)-binding Rossmann-like Domain"/>
    <property type="match status" value="1"/>
</dbReference>
<dbReference type="PANTHER" id="PTHR10491">
    <property type="entry name" value="DTDP-4-DEHYDRORHAMNOSE REDUCTASE"/>
    <property type="match status" value="1"/>
</dbReference>
<dbReference type="EC" id="1.1.1.133" evidence="2"/>
<dbReference type="GO" id="GO:0019305">
    <property type="term" value="P:dTDP-rhamnose biosynthetic process"/>
    <property type="evidence" value="ECO:0007669"/>
    <property type="project" value="UniProtKB-UniPathway"/>
</dbReference>
<dbReference type="UniPathway" id="UPA00124"/>
<proteinExistence type="inferred from homology"/>
<evidence type="ECO:0000256" key="1">
    <source>
        <dbReference type="ARBA" id="ARBA00010944"/>
    </source>
</evidence>
<dbReference type="Proteomes" id="UP000228758">
    <property type="component" value="Unassembled WGS sequence"/>
</dbReference>
<evidence type="ECO:0000313" key="4">
    <source>
        <dbReference type="EMBL" id="PJJ71213.1"/>
    </source>
</evidence>
<reference evidence="4 5" key="1">
    <citation type="submission" date="2017-11" db="EMBL/GenBank/DDBJ databases">
        <title>Genomic Encyclopedia of Archaeal and Bacterial Type Strains, Phase II (KMG-II): From Individual Species to Whole Genera.</title>
        <authorList>
            <person name="Goeker M."/>
        </authorList>
    </citation>
    <scope>NUCLEOTIDE SEQUENCE [LARGE SCALE GENOMIC DNA]</scope>
    <source>
        <strain evidence="4 5">DSM 27393</strain>
    </source>
</reference>
<dbReference type="GO" id="GO:0005829">
    <property type="term" value="C:cytosol"/>
    <property type="evidence" value="ECO:0007669"/>
    <property type="project" value="TreeGrafter"/>
</dbReference>
<comment type="similarity">
    <text evidence="1 2">Belongs to the dTDP-4-dehydrorhamnose reductase family.</text>
</comment>
<dbReference type="AlphaFoldDB" id="A0A2M9CH18"/>
<comment type="caution">
    <text evidence="4">The sequence shown here is derived from an EMBL/GenBank/DDBJ whole genome shotgun (WGS) entry which is preliminary data.</text>
</comment>
<keyword evidence="2" id="KW-0521">NADP</keyword>
<dbReference type="CDD" id="cd05254">
    <property type="entry name" value="dTDP_HR_like_SDR_e"/>
    <property type="match status" value="1"/>
</dbReference>
<feature type="domain" description="RmlD-like substrate binding" evidence="3">
    <location>
        <begin position="1"/>
        <end position="275"/>
    </location>
</feature>
<name>A0A2M9CH18_9MICO</name>
<keyword evidence="5" id="KW-1185">Reference proteome</keyword>
<dbReference type="InterPro" id="IPR029903">
    <property type="entry name" value="RmlD-like-bd"/>
</dbReference>